<dbReference type="PROSITE" id="PS50215">
    <property type="entry name" value="ADAM_MEPRO"/>
    <property type="match status" value="1"/>
</dbReference>
<dbReference type="Gene3D" id="3.40.1620.60">
    <property type="match status" value="1"/>
</dbReference>
<dbReference type="InterPro" id="IPR036383">
    <property type="entry name" value="TSP1_rpt_sf"/>
</dbReference>
<feature type="compositionally biased region" description="Basic and acidic residues" evidence="14">
    <location>
        <begin position="1168"/>
        <end position="1183"/>
    </location>
</feature>
<dbReference type="PROSITE" id="PS50092">
    <property type="entry name" value="TSP1"/>
    <property type="match status" value="7"/>
</dbReference>
<dbReference type="InterPro" id="IPR050439">
    <property type="entry name" value="ADAMTS_ADAMTS-like"/>
</dbReference>
<feature type="binding site" evidence="13">
    <location>
        <position position="404"/>
    </location>
    <ligand>
        <name>Zn(2+)</name>
        <dbReference type="ChEBI" id="CHEBI:29105"/>
        <note>catalytic</note>
    </ligand>
</feature>
<dbReference type="PANTHER" id="PTHR13723:SF200">
    <property type="entry name" value="ADAM METALLOPEPTIDASE WITH THROMBOSPONDIN TYPE 1 MOTIF B, ISOFORM B"/>
    <property type="match status" value="1"/>
</dbReference>
<dbReference type="InterPro" id="IPR001590">
    <property type="entry name" value="Peptidase_M12B"/>
</dbReference>
<dbReference type="InterPro" id="IPR024079">
    <property type="entry name" value="MetalloPept_cat_dom_sf"/>
</dbReference>
<dbReference type="Pfam" id="PF05986">
    <property type="entry name" value="ADAMTS_spacer1"/>
    <property type="match status" value="1"/>
</dbReference>
<feature type="compositionally biased region" description="Polar residues" evidence="14">
    <location>
        <begin position="1119"/>
        <end position="1134"/>
    </location>
</feature>
<comment type="subcellular location">
    <subcellularLocation>
        <location evidence="1">Secreted</location>
        <location evidence="1">Extracellular space</location>
        <location evidence="1">Extracellular matrix</location>
    </subcellularLocation>
</comment>
<dbReference type="Pfam" id="PF19236">
    <property type="entry name" value="ADAMTS_CR_3"/>
    <property type="match status" value="1"/>
</dbReference>
<keyword evidence="4" id="KW-0645">Protease</keyword>
<keyword evidence="16" id="KW-1185">Reference proteome</keyword>
<dbReference type="Pfam" id="PF17771">
    <property type="entry name" value="ADAMTS_CR_2"/>
    <property type="match status" value="1"/>
</dbReference>
<dbReference type="InterPro" id="IPR010294">
    <property type="entry name" value="ADAMTS_spacer1"/>
</dbReference>
<dbReference type="Pfam" id="PF01421">
    <property type="entry name" value="Reprolysin"/>
    <property type="match status" value="1"/>
</dbReference>
<feature type="compositionally biased region" description="Polar residues" evidence="14">
    <location>
        <begin position="1230"/>
        <end position="1248"/>
    </location>
</feature>
<evidence type="ECO:0000256" key="1">
    <source>
        <dbReference type="ARBA" id="ARBA00004498"/>
    </source>
</evidence>
<keyword evidence="8" id="KW-0378">Hydrolase</keyword>
<organism evidence="16 17">
    <name type="scientific">Limulus polyphemus</name>
    <name type="common">Atlantic horseshoe crab</name>
    <dbReference type="NCBI Taxonomy" id="6850"/>
    <lineage>
        <taxon>Eukaryota</taxon>
        <taxon>Metazoa</taxon>
        <taxon>Ecdysozoa</taxon>
        <taxon>Arthropoda</taxon>
        <taxon>Chelicerata</taxon>
        <taxon>Merostomata</taxon>
        <taxon>Xiphosura</taxon>
        <taxon>Limulidae</taxon>
        <taxon>Limulus</taxon>
    </lineage>
</organism>
<accession>A0ABM1BWJ0</accession>
<dbReference type="SUPFAM" id="SSF55486">
    <property type="entry name" value="Metalloproteases ('zincins'), catalytic domain"/>
    <property type="match status" value="1"/>
</dbReference>
<dbReference type="InterPro" id="IPR000884">
    <property type="entry name" value="TSP1_rpt"/>
</dbReference>
<feature type="domain" description="Peptidase M12B" evidence="15">
    <location>
        <begin position="244"/>
        <end position="459"/>
    </location>
</feature>
<evidence type="ECO:0000256" key="13">
    <source>
        <dbReference type="PROSITE-ProRule" id="PRU00276"/>
    </source>
</evidence>
<dbReference type="InterPro" id="IPR041645">
    <property type="entry name" value="ADAMTS_CR_2"/>
</dbReference>
<feature type="region of interest" description="Disordered" evidence="14">
    <location>
        <begin position="1230"/>
        <end position="1272"/>
    </location>
</feature>
<evidence type="ECO:0000256" key="10">
    <source>
        <dbReference type="ARBA" id="ARBA00023049"/>
    </source>
</evidence>
<evidence type="ECO:0000256" key="7">
    <source>
        <dbReference type="ARBA" id="ARBA00022737"/>
    </source>
</evidence>
<dbReference type="InterPro" id="IPR002870">
    <property type="entry name" value="Peptidase_M12B_N"/>
</dbReference>
<dbReference type="PRINTS" id="PR01857">
    <property type="entry name" value="ADAMTSFAMILY"/>
</dbReference>
<evidence type="ECO:0000256" key="14">
    <source>
        <dbReference type="SAM" id="MobiDB-lite"/>
    </source>
</evidence>
<dbReference type="InterPro" id="IPR013273">
    <property type="entry name" value="ADAMTS/ADAMTS-like"/>
</dbReference>
<evidence type="ECO:0000313" key="16">
    <source>
        <dbReference type="Proteomes" id="UP000694941"/>
    </source>
</evidence>
<gene>
    <name evidence="17" type="primary">LOC106473892</name>
</gene>
<feature type="binding site" evidence="13">
    <location>
        <position position="394"/>
    </location>
    <ligand>
        <name>Zn(2+)</name>
        <dbReference type="ChEBI" id="CHEBI:29105"/>
        <note>catalytic</note>
    </ligand>
</feature>
<evidence type="ECO:0000256" key="4">
    <source>
        <dbReference type="ARBA" id="ARBA00022670"/>
    </source>
</evidence>
<dbReference type="CDD" id="cd04273">
    <property type="entry name" value="ZnMc_ADAMTS_like"/>
    <property type="match status" value="1"/>
</dbReference>
<dbReference type="SUPFAM" id="SSF82895">
    <property type="entry name" value="TSP-1 type 1 repeat"/>
    <property type="match status" value="7"/>
</dbReference>
<evidence type="ECO:0000313" key="17">
    <source>
        <dbReference type="RefSeq" id="XP_013790041.1"/>
    </source>
</evidence>
<dbReference type="Pfam" id="PF00090">
    <property type="entry name" value="TSP_1"/>
    <property type="match status" value="1"/>
</dbReference>
<keyword evidence="2" id="KW-0964">Secreted</keyword>
<feature type="compositionally biased region" description="Acidic residues" evidence="14">
    <location>
        <begin position="1259"/>
        <end position="1269"/>
    </location>
</feature>
<keyword evidence="7" id="KW-0677">Repeat</keyword>
<evidence type="ECO:0000256" key="8">
    <source>
        <dbReference type="ARBA" id="ARBA00022801"/>
    </source>
</evidence>
<reference evidence="17" key="1">
    <citation type="submission" date="2025-08" db="UniProtKB">
        <authorList>
            <consortium name="RefSeq"/>
        </authorList>
    </citation>
    <scope>IDENTIFICATION</scope>
    <source>
        <tissue evidence="17">Muscle</tissue>
    </source>
</reference>
<evidence type="ECO:0000256" key="12">
    <source>
        <dbReference type="ARBA" id="ARBA00023180"/>
    </source>
</evidence>
<dbReference type="RefSeq" id="XP_013790041.1">
    <property type="nucleotide sequence ID" value="XM_013934587.2"/>
</dbReference>
<evidence type="ECO:0000256" key="6">
    <source>
        <dbReference type="ARBA" id="ARBA00022729"/>
    </source>
</evidence>
<protein>
    <submittedName>
        <fullName evidence="17">A disintegrin and metalloproteinase with thrombospondin motifs 7-like</fullName>
    </submittedName>
</protein>
<feature type="binding site" evidence="13">
    <location>
        <position position="398"/>
    </location>
    <ligand>
        <name>Zn(2+)</name>
        <dbReference type="ChEBI" id="CHEBI:29105"/>
        <note>catalytic</note>
    </ligand>
</feature>
<evidence type="ECO:0000256" key="11">
    <source>
        <dbReference type="ARBA" id="ARBA00023157"/>
    </source>
</evidence>
<dbReference type="SMART" id="SM00209">
    <property type="entry name" value="TSP1"/>
    <property type="match status" value="8"/>
</dbReference>
<keyword evidence="5 13" id="KW-0479">Metal-binding</keyword>
<keyword evidence="9 13" id="KW-0862">Zinc</keyword>
<comment type="caution">
    <text evidence="13">Lacks conserved residue(s) required for the propagation of feature annotation.</text>
</comment>
<dbReference type="GeneID" id="106473892"/>
<evidence type="ECO:0000256" key="9">
    <source>
        <dbReference type="ARBA" id="ARBA00022833"/>
    </source>
</evidence>
<keyword evidence="6" id="KW-0732">Signal</keyword>
<dbReference type="Pfam" id="PF01562">
    <property type="entry name" value="Pep_M12B_propep"/>
    <property type="match status" value="1"/>
</dbReference>
<feature type="region of interest" description="Disordered" evidence="14">
    <location>
        <begin position="1047"/>
        <end position="1211"/>
    </location>
</feature>
<feature type="compositionally biased region" description="Polar residues" evidence="14">
    <location>
        <begin position="1145"/>
        <end position="1162"/>
    </location>
</feature>
<dbReference type="Gene3D" id="2.20.100.10">
    <property type="entry name" value="Thrombospondin type-1 (TSP1) repeat"/>
    <property type="match status" value="7"/>
</dbReference>
<dbReference type="InterPro" id="IPR045371">
    <property type="entry name" value="ADAMTS_CR_3"/>
</dbReference>
<dbReference type="Gene3D" id="3.40.390.10">
    <property type="entry name" value="Collagenase (Catalytic Domain)"/>
    <property type="match status" value="1"/>
</dbReference>
<keyword evidence="12" id="KW-0325">Glycoprotein</keyword>
<keyword evidence="10" id="KW-0482">Metalloprotease</keyword>
<dbReference type="Gene3D" id="2.60.120.830">
    <property type="match status" value="1"/>
</dbReference>
<dbReference type="Proteomes" id="UP000694941">
    <property type="component" value="Unplaced"/>
</dbReference>
<keyword evidence="3" id="KW-0272">Extracellular matrix</keyword>
<feature type="compositionally biased region" description="Basic and acidic residues" evidence="14">
    <location>
        <begin position="1053"/>
        <end position="1063"/>
    </location>
</feature>
<evidence type="ECO:0000259" key="15">
    <source>
        <dbReference type="PROSITE" id="PS50215"/>
    </source>
</evidence>
<name>A0ABM1BWJ0_LIMPO</name>
<evidence type="ECO:0000256" key="5">
    <source>
        <dbReference type="ARBA" id="ARBA00022723"/>
    </source>
</evidence>
<dbReference type="Pfam" id="PF19030">
    <property type="entry name" value="TSP1_ADAMTS"/>
    <property type="match status" value="6"/>
</dbReference>
<evidence type="ECO:0000256" key="2">
    <source>
        <dbReference type="ARBA" id="ARBA00022525"/>
    </source>
</evidence>
<keyword evidence="11" id="KW-1015">Disulfide bond</keyword>
<evidence type="ECO:0000256" key="3">
    <source>
        <dbReference type="ARBA" id="ARBA00022530"/>
    </source>
</evidence>
<sequence length="1494" mass="169824">MVRALPAVLLAAAGLGLLTSAGTLFRDPRQAEFFNSMKNYELVIPQKVTSDGNFLSHHLPHHYLWNNLRRRKRSPSNDIVHYRINLAQNDLYLELQPNYKLFAPGMIIERRSSNLNNTKNTHMKLGPGSMCWFQGTIRNVSDSQVAMSACDGLRGVIRLEDEDYLIEPVKSHDLSEDVRHPHVIYKRSALDPRLDGSKGLWPDNLEESNCGIKDNIDSVLKEHELWEALQNKKTRRRRSISLERNVETLVVADKMMMEYYSNEDIETYILTVMNMVSSLYHDASIGNAINVVLVRMILLENDEKEQEEDLDISHHAEKTLKSFCQWQKYVNPRDENHPNHHDVAILLTRYNICTRLNEPCSTLGLAEVAGMCQPHRSCNVNEDTGLALAYTIAHEMGHNFGMSHDSPNNGCQASHGERQHVMSPHLISDTSPLVWSNCSRNEITKFLDRDWGRCLDDEPSDHGFSFPQLPPGAMYDADHQCRLQYGSTAEHCEGIEDVCQTLWCRMDKRCVTRLERAAEGTICGRNMWCFMGKCTTIGERPEAVDGEWGQWNSWSECSRTCGAGITHSERHCDKPYPANGGRYCIGERKRYRVCNTQSCPEDSSNFRAVQCSRYNDVPYKEKLYLWLPVATPLTPCQLHCKPEGEFFSVLLADTVDDGTPCKPGTRDMCINGKCRHVACDWGIDSEAQEDRCGICHGDGTHCLTVRGEFKQIHGLGYAEIVTIPKGARNIRVEEIAEANNYIAVQDEDGEFQLNGDWFIQWSGEYMAGGTTFYYNRVGEKESLHAPGPVKSNIRILLLFQTENPGITFEFTVPNKNATRKPEFHWEFTDWSDCSATCGGGFQISRPKCMEKEAGLVESKYCNVTNKPSDITRTCNKQQCPARWWTGPWQHCSVTCGERGIRQRTVICVRSLGPDEQIALLEEECKDLEKPVDQEHCHHKHPCPGDAQWAYSEWSNTCRDDPCNHQTRQVYCSLPNGPCDKKHKPPSRRQCSNITCGIWVVSDWSQCSVSCGGGLRFRKVTCQGGLTCHQATEPTAFMECQVHNCPPDSEEKTEDSIQTEKTEETFPATLPEDISNNIEIPTSLPEDVSYSNEIPTDVPQDVTERKEFPKILTEGAANNEFPTTQLKSITDNNIFPTPLKEDTDSNDTNTKISTGVQNETPGTTLPPIEDDKVKDKNETKEGIKQKNHKHRHNHNRKRKHKKRKNNRPHGVAKDLVNATFYEVFNDQHSGVLTENTKETTISENPSQQKTVRKEPAIIPDDAEDDQDDSSEENKYQWRIGVWSQCSRVCDGGIRTREAMCLDTKTRHMVVPELCTDEQMPHIEEPCNMEPCLKWFLSEWSACSAHCGEGRKYREVQCPKPNTCNPETKPKIAIKCFDRPCLDWVAGPWSKCSATCGGGYQIRHVKCVNFTSNKRATGCDAENKPSHRQPCNSDDCPLSNSAFSQCKDKLDMALCKSLRHMCSTWYFKVKCCQTCRSHRNPLLSRRRGFTRYRRVL</sequence>
<proteinExistence type="predicted"/>
<feature type="compositionally biased region" description="Basic residues" evidence="14">
    <location>
        <begin position="1184"/>
        <end position="1206"/>
    </location>
</feature>
<dbReference type="PANTHER" id="PTHR13723">
    <property type="entry name" value="ADAMTS A DISINTEGRIN AND METALLOPROTEASE WITH THROMBOSPONDIN MOTIFS PROTEASE"/>
    <property type="match status" value="1"/>
</dbReference>
<feature type="active site" evidence="13">
    <location>
        <position position="395"/>
    </location>
</feature>